<dbReference type="AlphaFoldDB" id="A0A519BJ11"/>
<comment type="caution">
    <text evidence="1">The sequence shown here is derived from an EMBL/GenBank/DDBJ whole genome shotgun (WGS) entry which is preliminary data.</text>
</comment>
<evidence type="ECO:0000313" key="1">
    <source>
        <dbReference type="EMBL" id="RZD17242.1"/>
    </source>
</evidence>
<reference evidence="1 2" key="1">
    <citation type="journal article" date="2019" name="ISME J.">
        <title>Insights into ecological role of a new deltaproteobacterial order Candidatus Acidulodesulfobacterales by metagenomics and metatranscriptomics.</title>
        <authorList>
            <person name="Tan S."/>
            <person name="Liu J."/>
            <person name="Fang Y."/>
            <person name="Hedlund B.P."/>
            <person name="Lian Z.H."/>
            <person name="Huang L.Y."/>
            <person name="Li J.T."/>
            <person name="Huang L.N."/>
            <person name="Li W.J."/>
            <person name="Jiang H.C."/>
            <person name="Dong H.L."/>
            <person name="Shu W.S."/>
        </authorList>
    </citation>
    <scope>NUCLEOTIDE SEQUENCE [LARGE SCALE GENOMIC DNA]</scope>
    <source>
        <strain evidence="1">AP2</strain>
    </source>
</reference>
<organism evidence="1 2">
    <name type="scientific">Acididesulfobacter guangdongensis</name>
    <dbReference type="NCBI Taxonomy" id="2597225"/>
    <lineage>
        <taxon>Bacteria</taxon>
        <taxon>Deltaproteobacteria</taxon>
        <taxon>Candidatus Acidulodesulfobacterales</taxon>
        <taxon>Candidatus Acididesulfobacter</taxon>
    </lineage>
</organism>
<evidence type="ECO:0000313" key="2">
    <source>
        <dbReference type="Proteomes" id="UP000316562"/>
    </source>
</evidence>
<name>A0A519BJ11_ACIG2</name>
<dbReference type="EMBL" id="SGBC01000001">
    <property type="protein sequence ID" value="RZD17242.1"/>
    <property type="molecule type" value="Genomic_DNA"/>
</dbReference>
<accession>A0A519BJ11</accession>
<dbReference type="Proteomes" id="UP000316562">
    <property type="component" value="Unassembled WGS sequence"/>
</dbReference>
<protein>
    <submittedName>
        <fullName evidence="1">Uncharacterized protein</fullName>
    </submittedName>
</protein>
<gene>
    <name evidence="1" type="ORF">EVJ46_03145</name>
</gene>
<sequence>MDTEKIEYGIEENFACNKENIPPLNGSEKFFVKTISGKEPETEVEIYESSEVIDKIKKSEKHFFEYFIGLW</sequence>
<proteinExistence type="predicted"/>